<evidence type="ECO:0000256" key="1">
    <source>
        <dbReference type="ARBA" id="ARBA00022884"/>
    </source>
</evidence>
<dbReference type="Gene3D" id="3.10.290.10">
    <property type="entry name" value="RNA-binding S4 domain"/>
    <property type="match status" value="1"/>
</dbReference>
<dbReference type="InterPro" id="IPR047048">
    <property type="entry name" value="TlyA"/>
</dbReference>
<evidence type="ECO:0000256" key="2">
    <source>
        <dbReference type="ARBA" id="ARBA00029460"/>
    </source>
</evidence>
<keyword evidence="6" id="KW-1185">Reference proteome</keyword>
<dbReference type="GO" id="GO:0008168">
    <property type="term" value="F:methyltransferase activity"/>
    <property type="evidence" value="ECO:0007669"/>
    <property type="project" value="UniProtKB-KW"/>
</dbReference>
<evidence type="ECO:0000259" key="4">
    <source>
        <dbReference type="SMART" id="SM00363"/>
    </source>
</evidence>
<dbReference type="PIRSF" id="PIRSF005578">
    <property type="entry name" value="TlyA"/>
    <property type="match status" value="1"/>
</dbReference>
<dbReference type="SMART" id="SM00363">
    <property type="entry name" value="S4"/>
    <property type="match status" value="1"/>
</dbReference>
<dbReference type="GO" id="GO:0032259">
    <property type="term" value="P:methylation"/>
    <property type="evidence" value="ECO:0007669"/>
    <property type="project" value="UniProtKB-KW"/>
</dbReference>
<reference evidence="5" key="1">
    <citation type="journal article" date="2021" name="mSystems">
        <title>Bacteria and Archaea Synergistically Convert Glycine Betaine to Biogenic Methane in the Formosa Cold Seep of the South China Sea.</title>
        <authorList>
            <person name="Li L."/>
            <person name="Zhang W."/>
            <person name="Zhang S."/>
            <person name="Song L."/>
            <person name="Sun Q."/>
            <person name="Zhang H."/>
            <person name="Xiang H."/>
            <person name="Dong X."/>
        </authorList>
    </citation>
    <scope>NUCLEOTIDE SEQUENCE</scope>
    <source>
        <strain evidence="5">ZWT</strain>
    </source>
</reference>
<dbReference type="SUPFAM" id="SSF55174">
    <property type="entry name" value="Alpha-L RNA-binding motif"/>
    <property type="match status" value="1"/>
</dbReference>
<evidence type="ECO:0000313" key="6">
    <source>
        <dbReference type="Proteomes" id="UP001056429"/>
    </source>
</evidence>
<comment type="caution">
    <text evidence="5">The sequence shown here is derived from an EMBL/GenBank/DDBJ whole genome shotgun (WGS) entry which is preliminary data.</text>
</comment>
<dbReference type="Pfam" id="PF01479">
    <property type="entry name" value="S4"/>
    <property type="match status" value="1"/>
</dbReference>
<dbReference type="PANTHER" id="PTHR32319">
    <property type="entry name" value="BACTERIAL HEMOLYSIN-LIKE PROTEIN"/>
    <property type="match status" value="1"/>
</dbReference>
<keyword evidence="5" id="KW-0808">Transferase</keyword>
<dbReference type="InterPro" id="IPR036986">
    <property type="entry name" value="S4_RNA-bd_sf"/>
</dbReference>
<dbReference type="Proteomes" id="UP001056429">
    <property type="component" value="Unassembled WGS sequence"/>
</dbReference>
<evidence type="ECO:0000313" key="5">
    <source>
        <dbReference type="EMBL" id="MCM1992749.1"/>
    </source>
</evidence>
<keyword evidence="1 3" id="KW-0694">RNA-binding</keyword>
<comment type="similarity">
    <text evidence="2">Belongs to the TlyA family.</text>
</comment>
<dbReference type="InterPro" id="IPR004538">
    <property type="entry name" value="Hemolysin_A/TlyA"/>
</dbReference>
<organism evidence="5 6">
    <name type="scientific">Oceanirhabdus seepicola</name>
    <dbReference type="NCBI Taxonomy" id="2828781"/>
    <lineage>
        <taxon>Bacteria</taxon>
        <taxon>Bacillati</taxon>
        <taxon>Bacillota</taxon>
        <taxon>Clostridia</taxon>
        <taxon>Eubacteriales</taxon>
        <taxon>Clostridiaceae</taxon>
        <taxon>Oceanirhabdus</taxon>
    </lineage>
</organism>
<protein>
    <submittedName>
        <fullName evidence="5">TlyA family RNA methyltransferase</fullName>
    </submittedName>
</protein>
<feature type="domain" description="RNA-binding S4" evidence="4">
    <location>
        <begin position="4"/>
        <end position="69"/>
    </location>
</feature>
<dbReference type="InterPro" id="IPR002942">
    <property type="entry name" value="S4_RNA-bd"/>
</dbReference>
<reference evidence="5" key="2">
    <citation type="submission" date="2021-04" db="EMBL/GenBank/DDBJ databases">
        <authorList>
            <person name="Dong X."/>
        </authorList>
    </citation>
    <scope>NUCLEOTIDE SEQUENCE</scope>
    <source>
        <strain evidence="5">ZWT</strain>
    </source>
</reference>
<dbReference type="CDD" id="cd00165">
    <property type="entry name" value="S4"/>
    <property type="match status" value="1"/>
</dbReference>
<gene>
    <name evidence="5" type="ORF">KDK92_23780</name>
</gene>
<dbReference type="Gene3D" id="3.40.50.150">
    <property type="entry name" value="Vaccinia Virus protein VP39"/>
    <property type="match status" value="1"/>
</dbReference>
<dbReference type="SUPFAM" id="SSF53335">
    <property type="entry name" value="S-adenosyl-L-methionine-dependent methyltransferases"/>
    <property type="match status" value="1"/>
</dbReference>
<evidence type="ECO:0000256" key="3">
    <source>
        <dbReference type="PROSITE-ProRule" id="PRU00182"/>
    </source>
</evidence>
<dbReference type="PROSITE" id="PS50889">
    <property type="entry name" value="S4"/>
    <property type="match status" value="1"/>
</dbReference>
<accession>A0A9J6PD24</accession>
<name>A0A9J6PD24_9CLOT</name>
<dbReference type="GO" id="GO:0003723">
    <property type="term" value="F:RNA binding"/>
    <property type="evidence" value="ECO:0007669"/>
    <property type="project" value="UniProtKB-KW"/>
</dbReference>
<sequence length="265" mass="29801">METERLDVLLFKKEIFSSRERAQEHIKNGEIQVDGEIVTKTGKRVSIESELKFTGRQIPYVSRGGLKLEKAISEFNIDLKDVTCMDIGASTGGFTDCMIQNGAKKVYGIDVGTSQLHEKLKGHPKVISMEKCNIRDLTRADIEDKIEFISIDVSFISIGKILANASSFLDSEGKICALIKPQFECGRKYVNKKGVVKDKKEHIRVIKELLLLFKENNIGNVKLSYSPIKGPNGNIEYLIYGEKSIVKYNDIEVDSFVNEAFLTLK</sequence>
<dbReference type="InterPro" id="IPR002877">
    <property type="entry name" value="RNA_MeTrfase_FtsJ_dom"/>
</dbReference>
<keyword evidence="5" id="KW-0489">Methyltransferase</keyword>
<dbReference type="PANTHER" id="PTHR32319:SF0">
    <property type="entry name" value="BACTERIAL HEMOLYSIN-LIKE PROTEIN"/>
    <property type="match status" value="1"/>
</dbReference>
<proteinExistence type="inferred from homology"/>
<dbReference type="EMBL" id="JAGSOJ010000007">
    <property type="protein sequence ID" value="MCM1992749.1"/>
    <property type="molecule type" value="Genomic_DNA"/>
</dbReference>
<dbReference type="RefSeq" id="WP_250861918.1">
    <property type="nucleotide sequence ID" value="NZ_JAGSOJ010000007.1"/>
</dbReference>
<dbReference type="InterPro" id="IPR029063">
    <property type="entry name" value="SAM-dependent_MTases_sf"/>
</dbReference>
<dbReference type="AlphaFoldDB" id="A0A9J6PD24"/>
<dbReference type="Pfam" id="PF01728">
    <property type="entry name" value="FtsJ"/>
    <property type="match status" value="1"/>
</dbReference>
<dbReference type="NCBIfam" id="TIGR00478">
    <property type="entry name" value="tly"/>
    <property type="match status" value="1"/>
</dbReference>